<dbReference type="Proteomes" id="UP000648187">
    <property type="component" value="Unassembled WGS sequence"/>
</dbReference>
<feature type="domain" description="MULE transposase" evidence="5">
    <location>
        <begin position="200"/>
        <end position="295"/>
    </location>
</feature>
<keyword evidence="2" id="KW-0863">Zinc-finger</keyword>
<reference evidence="7" key="2">
    <citation type="journal article" date="2021" name="G3 (Bethesda)">
        <title>Genome and transcriptome analysis of the beet armyworm Spodoptera exigua reveals targets for pest control. .</title>
        <authorList>
            <person name="Simon S."/>
            <person name="Breeschoten T."/>
            <person name="Jansen H.J."/>
            <person name="Dirks R.P."/>
            <person name="Schranz M.E."/>
            <person name="Ros V.I.D."/>
        </authorList>
    </citation>
    <scope>NUCLEOTIDE SEQUENCE</scope>
    <source>
        <strain evidence="7">TB_SE_WUR_2020</strain>
    </source>
</reference>
<evidence type="ECO:0008006" key="9">
    <source>
        <dbReference type="Google" id="ProtNLM"/>
    </source>
</evidence>
<feature type="domain" description="FLYWCH-type" evidence="4">
    <location>
        <begin position="17"/>
        <end position="78"/>
    </location>
</feature>
<keyword evidence="1" id="KW-0479">Metal-binding</keyword>
<dbReference type="InterPro" id="IPR007588">
    <property type="entry name" value="Znf_FLYWCH"/>
</dbReference>
<dbReference type="GO" id="GO:0008270">
    <property type="term" value="F:zinc ion binding"/>
    <property type="evidence" value="ECO:0007669"/>
    <property type="project" value="UniProtKB-KW"/>
</dbReference>
<evidence type="ECO:0000313" key="6">
    <source>
        <dbReference type="EMBL" id="KAF9418527.1"/>
    </source>
</evidence>
<organism evidence="6 8">
    <name type="scientific">Spodoptera exigua</name>
    <name type="common">Beet armyworm</name>
    <name type="synonym">Noctua fulgens</name>
    <dbReference type="NCBI Taxonomy" id="7107"/>
    <lineage>
        <taxon>Eukaryota</taxon>
        <taxon>Metazoa</taxon>
        <taxon>Ecdysozoa</taxon>
        <taxon>Arthropoda</taxon>
        <taxon>Hexapoda</taxon>
        <taxon>Insecta</taxon>
        <taxon>Pterygota</taxon>
        <taxon>Neoptera</taxon>
        <taxon>Endopterygota</taxon>
        <taxon>Lepidoptera</taxon>
        <taxon>Glossata</taxon>
        <taxon>Ditrysia</taxon>
        <taxon>Noctuoidea</taxon>
        <taxon>Noctuidae</taxon>
        <taxon>Amphipyrinae</taxon>
        <taxon>Spodoptera</taxon>
    </lineage>
</organism>
<dbReference type="Pfam" id="PF10551">
    <property type="entry name" value="MULE"/>
    <property type="match status" value="1"/>
</dbReference>
<name>A0A835GLA6_SPOEX</name>
<accession>A0A835GLA6</accession>
<keyword evidence="8" id="KW-1185">Reference proteome</keyword>
<evidence type="ECO:0000313" key="8">
    <source>
        <dbReference type="Proteomes" id="UP000648187"/>
    </source>
</evidence>
<dbReference type="InterPro" id="IPR018289">
    <property type="entry name" value="MULE_transposase_dom"/>
</dbReference>
<evidence type="ECO:0000256" key="2">
    <source>
        <dbReference type="ARBA" id="ARBA00022771"/>
    </source>
</evidence>
<gene>
    <name evidence="7" type="ORF">HF086_011352</name>
    <name evidence="6" type="ORF">HW555_004676</name>
</gene>
<evidence type="ECO:0000259" key="5">
    <source>
        <dbReference type="Pfam" id="PF10551"/>
    </source>
</evidence>
<dbReference type="Gene3D" id="2.20.25.240">
    <property type="match status" value="1"/>
</dbReference>
<proteinExistence type="predicted"/>
<sequence length="462" mass="53698">MSGHPSASHGEPSTVVFQKTKRGRQMLCRAGYNYVLKRTNKDGSDLWRCTNKDSSKCNATLKVKPNPFIILHETSHNHPPRGEADMEIDREMYLCTETLQKNINKPVTQIYGDAVQNLINKGIDLLNPLPQFDNIKKKLYKLRNESQGAKKINFHKACELEVPKRYEDLLFAEYKENQKRILIFAKKEMVKYLKKSTKYLIDGTFKICPKCFCQVYTIHADIGSNQEYANVVPVLYALLPDKTRATYEILFQMIKSQVKEWQPTEISMDFEVTAILAIKDLFPEVKILGCYFHFNRCLWRKAKQLGVVKSKLGVIHVKLCTQLAHLPPDFLDEGWLYVMSESPNNMEVTKFNDYFVQTWLEHEVLSKTWNIYKQCDRTNNMVESWNAKIKKIIPEKPNIAQFLNGIKKDANFYFSKSNRPGDIQISKRKIDTIEMNQRIHNIIQQLLSGSITVGHCLEKLRF</sequence>
<evidence type="ECO:0000259" key="4">
    <source>
        <dbReference type="Pfam" id="PF04500"/>
    </source>
</evidence>
<evidence type="ECO:0000256" key="3">
    <source>
        <dbReference type="ARBA" id="ARBA00022833"/>
    </source>
</evidence>
<dbReference type="AlphaFoldDB" id="A0A835GLA6"/>
<dbReference type="Pfam" id="PF04500">
    <property type="entry name" value="FLYWCH"/>
    <property type="match status" value="1"/>
</dbReference>
<dbReference type="Proteomes" id="UP000814243">
    <property type="component" value="Unassembled WGS sequence"/>
</dbReference>
<keyword evidence="3" id="KW-0862">Zinc</keyword>
<evidence type="ECO:0000313" key="7">
    <source>
        <dbReference type="EMBL" id="KAH9643571.1"/>
    </source>
</evidence>
<dbReference type="EMBL" id="JACEFF010000121">
    <property type="protein sequence ID" value="KAH9643571.1"/>
    <property type="molecule type" value="Genomic_DNA"/>
</dbReference>
<evidence type="ECO:0000256" key="1">
    <source>
        <dbReference type="ARBA" id="ARBA00022723"/>
    </source>
</evidence>
<comment type="caution">
    <text evidence="6">The sequence shown here is derived from an EMBL/GenBank/DDBJ whole genome shotgun (WGS) entry which is preliminary data.</text>
</comment>
<protein>
    <recommendedName>
        <fullName evidence="9">MULE transposase domain-containing protein</fullName>
    </recommendedName>
</protein>
<reference evidence="6" key="1">
    <citation type="submission" date="2020-08" db="EMBL/GenBank/DDBJ databases">
        <title>Spodoptera exigua strain:BAW_Kor-Di-RS1 Genome sequencing and assembly.</title>
        <authorList>
            <person name="Kim J."/>
            <person name="Nam H.Y."/>
            <person name="Kwon M."/>
            <person name="Choi J.H."/>
            <person name="Cho S.R."/>
            <person name="Kim G.-H."/>
        </authorList>
    </citation>
    <scope>NUCLEOTIDE SEQUENCE</scope>
    <source>
        <strain evidence="6">BAW_Kor-Di-RS1</strain>
        <tissue evidence="6">Whole-body</tissue>
    </source>
</reference>
<dbReference type="EMBL" id="JACKWZ010000054">
    <property type="protein sequence ID" value="KAF9418527.1"/>
    <property type="molecule type" value="Genomic_DNA"/>
</dbReference>